<dbReference type="AlphaFoldDB" id="A0A837KXX4"/>
<proteinExistence type="predicted"/>
<reference evidence="1 2" key="1">
    <citation type="journal article" date="2015" name="PLoS ONE">
        <title>Genomic analysis reveals the molecular basis for capsule loss in the group B streptococcus population.</title>
        <authorList>
            <consortium name="DEVANI Consortium"/>
            <person name="Rosini R."/>
            <person name="Campisi E."/>
            <person name="De Chiara M."/>
            <person name="Tettelin H."/>
            <person name="Rinaudo D."/>
            <person name="Toniolo C."/>
            <person name="Metruccio M."/>
            <person name="Guidotti S."/>
            <person name="Sorensen U.B."/>
            <person name="Kilian M."/>
            <person name="Ramirez M."/>
            <person name="Janulczyk R."/>
            <person name="Donati C."/>
            <person name="Grandi G."/>
            <person name="Margarit I."/>
        </authorList>
    </citation>
    <scope>NUCLEOTIDE SEQUENCE [LARGE SCALE GENOMIC DNA]</scope>
    <source>
        <strain evidence="1 2">DK-B-USS-215</strain>
    </source>
</reference>
<dbReference type="RefSeq" id="WP_000196368.1">
    <property type="nucleotide sequence ID" value="NZ_LBKL01000084.1"/>
</dbReference>
<name>A0A837KXX4_STRAG</name>
<protein>
    <submittedName>
        <fullName evidence="1">Uncharacterized protein</fullName>
    </submittedName>
</protein>
<accession>A0A837KXX4</accession>
<comment type="caution">
    <text evidence="1">The sequence shown here is derived from an EMBL/GenBank/DDBJ whole genome shotgun (WGS) entry which is preliminary data.</text>
</comment>
<dbReference type="Proteomes" id="UP000035346">
    <property type="component" value="Unassembled WGS sequence"/>
</dbReference>
<organism evidence="1 2">
    <name type="scientific">Streptococcus agalactiae</name>
    <dbReference type="NCBI Taxonomy" id="1311"/>
    <lineage>
        <taxon>Bacteria</taxon>
        <taxon>Bacillati</taxon>
        <taxon>Bacillota</taxon>
        <taxon>Bacilli</taxon>
        <taxon>Lactobacillales</taxon>
        <taxon>Streptococcaceae</taxon>
        <taxon>Streptococcus</taxon>
    </lineage>
</organism>
<evidence type="ECO:0000313" key="2">
    <source>
        <dbReference type="Proteomes" id="UP000035346"/>
    </source>
</evidence>
<evidence type="ECO:0000313" key="1">
    <source>
        <dbReference type="EMBL" id="KLL36493.1"/>
    </source>
</evidence>
<dbReference type="EMBL" id="LBKL01000084">
    <property type="protein sequence ID" value="KLL36493.1"/>
    <property type="molecule type" value="Genomic_DNA"/>
</dbReference>
<sequence length="72" mass="8790">MTREDIDPLDKRRQEAPKNYEKKKRYTLAFYPKTREEKLEALVQYHGSKSASDYLEQVIEREWQNIKGIWRS</sequence>
<gene>
    <name evidence="1" type="ORF">WA04_08755</name>
</gene>